<evidence type="ECO:0000256" key="5">
    <source>
        <dbReference type="ARBA" id="ARBA00023136"/>
    </source>
</evidence>
<keyword evidence="5 6" id="KW-0472">Membrane</keyword>
<dbReference type="EMBL" id="QYUL01000003">
    <property type="protein sequence ID" value="RJF79213.1"/>
    <property type="molecule type" value="Genomic_DNA"/>
</dbReference>
<evidence type="ECO:0000256" key="6">
    <source>
        <dbReference type="SAM" id="Phobius"/>
    </source>
</evidence>
<feature type="transmembrane region" description="Helical" evidence="6">
    <location>
        <begin position="123"/>
        <end position="144"/>
    </location>
</feature>
<feature type="transmembrane region" description="Helical" evidence="6">
    <location>
        <begin position="191"/>
        <end position="210"/>
    </location>
</feature>
<evidence type="ECO:0000256" key="3">
    <source>
        <dbReference type="ARBA" id="ARBA00022692"/>
    </source>
</evidence>
<dbReference type="PANTHER" id="PTHR30086">
    <property type="entry name" value="ARGININE EXPORTER PROTEIN ARGO"/>
    <property type="match status" value="1"/>
</dbReference>
<dbReference type="PIRSF" id="PIRSF006324">
    <property type="entry name" value="LeuE"/>
    <property type="match status" value="1"/>
</dbReference>
<accession>A0A418VRW6</accession>
<dbReference type="PANTHER" id="PTHR30086:SF5">
    <property type="entry name" value="HOMOGENTISATE EXPORT PROTEIN"/>
    <property type="match status" value="1"/>
</dbReference>
<dbReference type="OrthoDB" id="9804822at2"/>
<organism evidence="7 8">
    <name type="scientific">Azospirillum cavernae</name>
    <dbReference type="NCBI Taxonomy" id="2320860"/>
    <lineage>
        <taxon>Bacteria</taxon>
        <taxon>Pseudomonadati</taxon>
        <taxon>Pseudomonadota</taxon>
        <taxon>Alphaproteobacteria</taxon>
        <taxon>Rhodospirillales</taxon>
        <taxon>Azospirillaceae</taxon>
        <taxon>Azospirillum</taxon>
    </lineage>
</organism>
<gene>
    <name evidence="7" type="ORF">D3877_20565</name>
</gene>
<feature type="transmembrane region" description="Helical" evidence="6">
    <location>
        <begin position="6"/>
        <end position="27"/>
    </location>
</feature>
<dbReference type="RefSeq" id="WP_119832670.1">
    <property type="nucleotide sequence ID" value="NZ_QYUL01000003.1"/>
</dbReference>
<protein>
    <submittedName>
        <fullName evidence="7">LysE family translocator</fullName>
    </submittedName>
</protein>
<comment type="caution">
    <text evidence="7">The sequence shown here is derived from an EMBL/GenBank/DDBJ whole genome shotgun (WGS) entry which is preliminary data.</text>
</comment>
<feature type="transmembrane region" description="Helical" evidence="6">
    <location>
        <begin position="39"/>
        <end position="62"/>
    </location>
</feature>
<keyword evidence="4 6" id="KW-1133">Transmembrane helix</keyword>
<keyword evidence="3 6" id="KW-0812">Transmembrane</keyword>
<proteinExistence type="predicted"/>
<dbReference type="AlphaFoldDB" id="A0A418VRW6"/>
<feature type="transmembrane region" description="Helical" evidence="6">
    <location>
        <begin position="150"/>
        <end position="171"/>
    </location>
</feature>
<evidence type="ECO:0000256" key="2">
    <source>
        <dbReference type="ARBA" id="ARBA00022475"/>
    </source>
</evidence>
<evidence type="ECO:0000313" key="7">
    <source>
        <dbReference type="EMBL" id="RJF79213.1"/>
    </source>
</evidence>
<dbReference type="Proteomes" id="UP000283458">
    <property type="component" value="Unassembled WGS sequence"/>
</dbReference>
<reference evidence="7 8" key="1">
    <citation type="submission" date="2018-09" db="EMBL/GenBank/DDBJ databases">
        <authorList>
            <person name="Zhu H."/>
        </authorList>
    </citation>
    <scope>NUCLEOTIDE SEQUENCE [LARGE SCALE GENOMIC DNA]</scope>
    <source>
        <strain evidence="7 8">K2W22B-5</strain>
    </source>
</reference>
<feature type="transmembrane region" description="Helical" evidence="6">
    <location>
        <begin position="74"/>
        <end position="91"/>
    </location>
</feature>
<evidence type="ECO:0000313" key="8">
    <source>
        <dbReference type="Proteomes" id="UP000283458"/>
    </source>
</evidence>
<dbReference type="GO" id="GO:0042970">
    <property type="term" value="F:homoserine transmembrane transporter activity"/>
    <property type="evidence" value="ECO:0007669"/>
    <property type="project" value="TreeGrafter"/>
</dbReference>
<keyword evidence="8" id="KW-1185">Reference proteome</keyword>
<name>A0A418VRW6_9PROT</name>
<comment type="subcellular location">
    <subcellularLocation>
        <location evidence="1">Cell membrane</location>
        <topology evidence="1">Multi-pass membrane protein</topology>
    </subcellularLocation>
</comment>
<keyword evidence="2" id="KW-1003">Cell membrane</keyword>
<evidence type="ECO:0000256" key="4">
    <source>
        <dbReference type="ARBA" id="ARBA00022989"/>
    </source>
</evidence>
<evidence type="ECO:0000256" key="1">
    <source>
        <dbReference type="ARBA" id="ARBA00004651"/>
    </source>
</evidence>
<dbReference type="GO" id="GO:0005886">
    <property type="term" value="C:plasma membrane"/>
    <property type="evidence" value="ECO:0007669"/>
    <property type="project" value="UniProtKB-SubCell"/>
</dbReference>
<sequence>MTWQTLAFFFATAFFISATPGPNMLLAMSLGLRFGARRAAWGGFGMCVALAVMATLSAFGLGALLSTSVVAFEAVRWAGVAYLTWLGIAAWRAPVTEAGPRDSDAAASGVGEGSAARLFLRGLLVAFSNPKALVFMAALFPQFIDAAAPLAPQLVALIAVMMVSEFGWIMAYAIGGDRLAARLTNVTAARALNRLTGGLMIGAGGLLALARRV</sequence>
<dbReference type="Pfam" id="PF01810">
    <property type="entry name" value="LysE"/>
    <property type="match status" value="1"/>
</dbReference>
<dbReference type="InterPro" id="IPR001123">
    <property type="entry name" value="LeuE-type"/>
</dbReference>